<protein>
    <submittedName>
        <fullName evidence="10 11">ABC transporter permease</fullName>
    </submittedName>
</protein>
<dbReference type="Pfam" id="PF00528">
    <property type="entry name" value="BPD_transp_1"/>
    <property type="match status" value="1"/>
</dbReference>
<feature type="transmembrane region" description="Helical" evidence="8">
    <location>
        <begin position="128"/>
        <end position="147"/>
    </location>
</feature>
<keyword evidence="5 8" id="KW-0812">Transmembrane</keyword>
<accession>A0A379BPW3</accession>
<gene>
    <name evidence="10" type="ORF">GBO79_08485</name>
    <name evidence="11" type="ORF">ITQ97_09335</name>
    <name evidence="12" type="ORF">PWB86_03710</name>
</gene>
<reference evidence="11" key="4">
    <citation type="submission" date="2020-11" db="EMBL/GenBank/DDBJ databases">
        <title>Antibiotic susceptibility profiles of Pediococcus pentosaceus from various origins and their implications for the safety assessment of strains with food-technology applications.</title>
        <authorList>
            <person name="Shani N."/>
            <person name="Oberhaensli S."/>
            <person name="Arias E."/>
        </authorList>
    </citation>
    <scope>NUCLEOTIDE SEQUENCE</scope>
    <source>
        <strain evidence="11">FAM 19164</strain>
    </source>
</reference>
<keyword evidence="2 8" id="KW-0813">Transport</keyword>
<evidence type="ECO:0000313" key="11">
    <source>
        <dbReference type="EMBL" id="MBF7127998.1"/>
    </source>
</evidence>
<comment type="similarity">
    <text evidence="8">Belongs to the binding-protein-dependent transport system permease family.</text>
</comment>
<evidence type="ECO:0000313" key="12">
    <source>
        <dbReference type="EMBL" id="WEA57982.1"/>
    </source>
</evidence>
<dbReference type="SUPFAM" id="SSF161098">
    <property type="entry name" value="MetI-like"/>
    <property type="match status" value="1"/>
</dbReference>
<evidence type="ECO:0000256" key="6">
    <source>
        <dbReference type="ARBA" id="ARBA00022989"/>
    </source>
</evidence>
<keyword evidence="13" id="KW-1185">Reference proteome</keyword>
<keyword evidence="4" id="KW-0997">Cell inner membrane</keyword>
<feature type="domain" description="ABC transmembrane type-1" evidence="9">
    <location>
        <begin position="63"/>
        <end position="251"/>
    </location>
</feature>
<evidence type="ECO:0000256" key="7">
    <source>
        <dbReference type="ARBA" id="ARBA00023136"/>
    </source>
</evidence>
<sequence>MLNSKNKLLTIISGITLFFLIVPLIIVIITAFGNGTTITFPIKGITLRWFSNVFLQPDFVTGFQMSLLIALLASTIALLVGVPAVYALTRLGIHHHQWFQMLFLSPTFIPEIVIGFALYQGLMITIRIPLVITLLCGHFLLCIPYVIRLITASMMLMDQHLEEAAWVCGSTKVESFFKIVIPNIYPSIIAAFMLAFINSFNNIPITLFLNGVDLSMLPTSILNYLQNNYDPTVSAISVLLMLFTAGLMLLVEKILGLKMIMK</sequence>
<evidence type="ECO:0000256" key="3">
    <source>
        <dbReference type="ARBA" id="ARBA00022475"/>
    </source>
</evidence>
<dbReference type="InterPro" id="IPR035906">
    <property type="entry name" value="MetI-like_sf"/>
</dbReference>
<evidence type="ECO:0000313" key="13">
    <source>
        <dbReference type="Proteomes" id="UP000472573"/>
    </source>
</evidence>
<name>A0A379BPW3_PEDPE</name>
<feature type="transmembrane region" description="Helical" evidence="8">
    <location>
        <begin position="188"/>
        <end position="212"/>
    </location>
</feature>
<feature type="transmembrane region" description="Helical" evidence="8">
    <location>
        <begin position="12"/>
        <end position="33"/>
    </location>
</feature>
<dbReference type="PROSITE" id="PS50928">
    <property type="entry name" value="ABC_TM1"/>
    <property type="match status" value="1"/>
</dbReference>
<dbReference type="RefSeq" id="WP_060743808.1">
    <property type="nucleotide sequence ID" value="NZ_CAKMAM010000005.1"/>
</dbReference>
<evidence type="ECO:0000256" key="1">
    <source>
        <dbReference type="ARBA" id="ARBA00004429"/>
    </source>
</evidence>
<dbReference type="Proteomes" id="UP001214131">
    <property type="component" value="Chromosome"/>
</dbReference>
<reference evidence="13" key="3">
    <citation type="submission" date="2020-03" db="EMBL/GenBank/DDBJ databases">
        <title>SpeciesPrimer: A bioinformatics pipeline dedicated to the design of qPCR primers for the quantification of bacterial species.</title>
        <authorList>
            <person name="Dreier M."/>
            <person name="Berthoud H."/>
            <person name="Shani N."/>
            <person name="Wechsler D."/>
            <person name="Junier P."/>
        </authorList>
    </citation>
    <scope>NUCLEOTIDE SEQUENCE [LARGE SCALE GENOMIC DNA]</scope>
    <source>
        <strain evidence="13">FAM13073</strain>
    </source>
</reference>
<dbReference type="EMBL" id="JADOFV010000005">
    <property type="protein sequence ID" value="MBF7127998.1"/>
    <property type="molecule type" value="Genomic_DNA"/>
</dbReference>
<reference evidence="10" key="2">
    <citation type="submission" date="2019-12" db="EMBL/GenBank/DDBJ databases">
        <title>SpeciesPrimer: A bioinformatics pipeline dedicated to the design of qPCR primers for the quantification of bacterial species.</title>
        <authorList>
            <person name="Dreier M."/>
            <person name="Berthoud H."/>
            <person name="Shani N."/>
            <person name="Wechsler D."/>
            <person name="Junier P."/>
        </authorList>
    </citation>
    <scope>NUCLEOTIDE SEQUENCE</scope>
    <source>
        <strain evidence="10">FAM13073</strain>
    </source>
</reference>
<reference evidence="12 15" key="5">
    <citation type="submission" date="2023-02" db="EMBL/GenBank/DDBJ databases">
        <title>Comparative genomics and fermentation flavor characterization of five lactic acid bacteria reveal flavor biosynthesis metabolic pathways in fermented muskmelon puree.</title>
        <authorList>
            <person name="Yuan L."/>
            <person name="Li M."/>
            <person name="Xu X."/>
            <person name="Lao F."/>
            <person name="Wu J."/>
        </authorList>
    </citation>
    <scope>NUCLEOTIDE SEQUENCE [LARGE SCALE GENOMIC DNA]</scope>
    <source>
        <strain evidence="12 15">Ca-4</strain>
    </source>
</reference>
<reference evidence="10 13" key="1">
    <citation type="submission" date="2019-10" db="EMBL/GenBank/DDBJ databases">
        <authorList>
            <person name="Irmler S."/>
            <person name="Berthoud H."/>
            <person name="Roetschi A."/>
            <person name="Arias E."/>
            <person name="Shani N."/>
            <person name="Wuethrich D."/>
            <person name="Bruggmann R."/>
        </authorList>
    </citation>
    <scope>NUCLEOTIDE SEQUENCE [LARGE SCALE GENOMIC DNA]</scope>
    <source>
        <strain evidence="10 13">FAM13073</strain>
    </source>
</reference>
<dbReference type="EMBL" id="WENB01000005">
    <property type="protein sequence ID" value="KAF0412590.1"/>
    <property type="molecule type" value="Genomic_DNA"/>
</dbReference>
<feature type="transmembrane region" description="Helical" evidence="8">
    <location>
        <begin position="232"/>
        <end position="251"/>
    </location>
</feature>
<evidence type="ECO:0000256" key="4">
    <source>
        <dbReference type="ARBA" id="ARBA00022519"/>
    </source>
</evidence>
<dbReference type="CDD" id="cd06261">
    <property type="entry name" value="TM_PBP2"/>
    <property type="match status" value="1"/>
</dbReference>
<keyword evidence="7 8" id="KW-0472">Membrane</keyword>
<dbReference type="Proteomes" id="UP000472573">
    <property type="component" value="Unassembled WGS sequence"/>
</dbReference>
<feature type="transmembrane region" description="Helical" evidence="8">
    <location>
        <begin position="101"/>
        <end position="122"/>
    </location>
</feature>
<dbReference type="GO" id="GO:0055085">
    <property type="term" value="P:transmembrane transport"/>
    <property type="evidence" value="ECO:0007669"/>
    <property type="project" value="InterPro"/>
</dbReference>
<dbReference type="EMBL" id="CP118739">
    <property type="protein sequence ID" value="WEA57982.1"/>
    <property type="molecule type" value="Genomic_DNA"/>
</dbReference>
<dbReference type="InterPro" id="IPR000515">
    <property type="entry name" value="MetI-like"/>
</dbReference>
<organism evidence="11 14">
    <name type="scientific">Pediococcus pentosaceus</name>
    <dbReference type="NCBI Taxonomy" id="1255"/>
    <lineage>
        <taxon>Bacteria</taxon>
        <taxon>Bacillati</taxon>
        <taxon>Bacillota</taxon>
        <taxon>Bacilli</taxon>
        <taxon>Lactobacillales</taxon>
        <taxon>Lactobacillaceae</taxon>
        <taxon>Pediococcus</taxon>
    </lineage>
</organism>
<dbReference type="Proteomes" id="UP000743107">
    <property type="component" value="Unassembled WGS sequence"/>
</dbReference>
<dbReference type="AlphaFoldDB" id="A0A379BPW3"/>
<comment type="subcellular location">
    <subcellularLocation>
        <location evidence="1">Cell inner membrane</location>
        <topology evidence="1">Multi-pass membrane protein</topology>
    </subcellularLocation>
    <subcellularLocation>
        <location evidence="8">Cell membrane</location>
        <topology evidence="8">Multi-pass membrane protein</topology>
    </subcellularLocation>
</comment>
<evidence type="ECO:0000313" key="15">
    <source>
        <dbReference type="Proteomes" id="UP001214131"/>
    </source>
</evidence>
<evidence type="ECO:0000256" key="5">
    <source>
        <dbReference type="ARBA" id="ARBA00022692"/>
    </source>
</evidence>
<keyword evidence="3" id="KW-1003">Cell membrane</keyword>
<dbReference type="PANTHER" id="PTHR43357:SF4">
    <property type="entry name" value="INNER MEMBRANE ABC TRANSPORTER PERMEASE PROTEIN YDCV"/>
    <property type="match status" value="1"/>
</dbReference>
<feature type="transmembrane region" description="Helical" evidence="8">
    <location>
        <begin position="67"/>
        <end position="89"/>
    </location>
</feature>
<evidence type="ECO:0000256" key="2">
    <source>
        <dbReference type="ARBA" id="ARBA00022448"/>
    </source>
</evidence>
<dbReference type="GO" id="GO:0005886">
    <property type="term" value="C:plasma membrane"/>
    <property type="evidence" value="ECO:0007669"/>
    <property type="project" value="UniProtKB-SubCell"/>
</dbReference>
<evidence type="ECO:0000256" key="8">
    <source>
        <dbReference type="RuleBase" id="RU363032"/>
    </source>
</evidence>
<evidence type="ECO:0000313" key="14">
    <source>
        <dbReference type="Proteomes" id="UP000743107"/>
    </source>
</evidence>
<dbReference type="PANTHER" id="PTHR43357">
    <property type="entry name" value="INNER MEMBRANE ABC TRANSPORTER PERMEASE PROTEIN YDCV"/>
    <property type="match status" value="1"/>
</dbReference>
<proteinExistence type="inferred from homology"/>
<keyword evidence="6 8" id="KW-1133">Transmembrane helix</keyword>
<evidence type="ECO:0000259" key="9">
    <source>
        <dbReference type="PROSITE" id="PS50928"/>
    </source>
</evidence>
<dbReference type="Gene3D" id="1.10.3720.10">
    <property type="entry name" value="MetI-like"/>
    <property type="match status" value="1"/>
</dbReference>
<evidence type="ECO:0000313" key="10">
    <source>
        <dbReference type="EMBL" id="KAF0412590.1"/>
    </source>
</evidence>